<name>B9RPW7_RICCO</name>
<reference evidence="3" key="1">
    <citation type="journal article" date="2010" name="Nat. Biotechnol.">
        <title>Draft genome sequence of the oilseed species Ricinus communis.</title>
        <authorList>
            <person name="Chan A.P."/>
            <person name="Crabtree J."/>
            <person name="Zhao Q."/>
            <person name="Lorenzi H."/>
            <person name="Orvis J."/>
            <person name="Puiu D."/>
            <person name="Melake-Berhan A."/>
            <person name="Jones K.M."/>
            <person name="Redman J."/>
            <person name="Chen G."/>
            <person name="Cahoon E.B."/>
            <person name="Gedil M."/>
            <person name="Stanke M."/>
            <person name="Haas B.J."/>
            <person name="Wortman J.R."/>
            <person name="Fraser-Liggett C.M."/>
            <person name="Ravel J."/>
            <person name="Rabinowicz P.D."/>
        </authorList>
    </citation>
    <scope>NUCLEOTIDE SEQUENCE [LARGE SCALE GENOMIC DNA]</scope>
    <source>
        <strain evidence="3">cv. Hale</strain>
    </source>
</reference>
<accession>B9RPW7</accession>
<proteinExistence type="predicted"/>
<feature type="region of interest" description="Disordered" evidence="1">
    <location>
        <begin position="40"/>
        <end position="66"/>
    </location>
</feature>
<dbReference type="InParanoid" id="B9RPW7"/>
<gene>
    <name evidence="2" type="ORF">RCOM_1543190</name>
</gene>
<evidence type="ECO:0000313" key="3">
    <source>
        <dbReference type="Proteomes" id="UP000008311"/>
    </source>
</evidence>
<dbReference type="EMBL" id="EQ973797">
    <property type="protein sequence ID" value="EEF46625.1"/>
    <property type="molecule type" value="Genomic_DNA"/>
</dbReference>
<keyword evidence="3" id="KW-1185">Reference proteome</keyword>
<dbReference type="Proteomes" id="UP000008311">
    <property type="component" value="Unassembled WGS sequence"/>
</dbReference>
<feature type="compositionally biased region" description="Polar residues" evidence="1">
    <location>
        <begin position="49"/>
        <end position="60"/>
    </location>
</feature>
<evidence type="ECO:0000256" key="1">
    <source>
        <dbReference type="SAM" id="MobiDB-lite"/>
    </source>
</evidence>
<sequence length="77" mass="8597">MKSRGVTLTSPKGNKKVWVVSDHLYNSAVRAMASFLSLNRGRVPKNRQKPVTSTRSSPQNGRRIHHSARLAMLRAIS</sequence>
<protein>
    <submittedName>
        <fullName evidence="2">Uncharacterized protein</fullName>
    </submittedName>
</protein>
<evidence type="ECO:0000313" key="2">
    <source>
        <dbReference type="EMBL" id="EEF46625.1"/>
    </source>
</evidence>
<dbReference type="AlphaFoldDB" id="B9RPW7"/>
<organism evidence="2 3">
    <name type="scientific">Ricinus communis</name>
    <name type="common">Castor bean</name>
    <dbReference type="NCBI Taxonomy" id="3988"/>
    <lineage>
        <taxon>Eukaryota</taxon>
        <taxon>Viridiplantae</taxon>
        <taxon>Streptophyta</taxon>
        <taxon>Embryophyta</taxon>
        <taxon>Tracheophyta</taxon>
        <taxon>Spermatophyta</taxon>
        <taxon>Magnoliopsida</taxon>
        <taxon>eudicotyledons</taxon>
        <taxon>Gunneridae</taxon>
        <taxon>Pentapetalae</taxon>
        <taxon>rosids</taxon>
        <taxon>fabids</taxon>
        <taxon>Malpighiales</taxon>
        <taxon>Euphorbiaceae</taxon>
        <taxon>Acalyphoideae</taxon>
        <taxon>Acalypheae</taxon>
        <taxon>Ricinus</taxon>
    </lineage>
</organism>